<feature type="transmembrane region" description="Helical" evidence="9">
    <location>
        <begin position="291"/>
        <end position="316"/>
    </location>
</feature>
<dbReference type="NCBIfam" id="NF033796">
    <property type="entry name" value="selen_YedE_FdhT"/>
    <property type="match status" value="1"/>
</dbReference>
<feature type="transmembrane region" description="Helical" evidence="9">
    <location>
        <begin position="266"/>
        <end position="285"/>
    </location>
</feature>
<keyword evidence="6 9" id="KW-1133">Transmembrane helix</keyword>
<keyword evidence="5 9" id="KW-0812">Transmembrane</keyword>
<keyword evidence="4" id="KW-0997">Cell inner membrane</keyword>
<dbReference type="Pfam" id="PF04143">
    <property type="entry name" value="Sulf_transp"/>
    <property type="match status" value="2"/>
</dbReference>
<dbReference type="RefSeq" id="WP_096182184.1">
    <property type="nucleotide sequence ID" value="NZ_BDUF01000057.1"/>
</dbReference>
<dbReference type="InterPro" id="IPR047732">
    <property type="entry name" value="YedE-like"/>
</dbReference>
<keyword evidence="2" id="KW-0813">Transport</keyword>
<name>A0A292YKK0_9BACL</name>
<evidence type="ECO:0008006" key="12">
    <source>
        <dbReference type="Google" id="ProtNLM"/>
    </source>
</evidence>
<dbReference type="OrthoDB" id="9794165at2"/>
<feature type="transmembrane region" description="Helical" evidence="9">
    <location>
        <begin position="121"/>
        <end position="145"/>
    </location>
</feature>
<dbReference type="Proteomes" id="UP000217785">
    <property type="component" value="Unassembled WGS sequence"/>
</dbReference>
<feature type="transmembrane region" description="Helical" evidence="9">
    <location>
        <begin position="371"/>
        <end position="390"/>
    </location>
</feature>
<evidence type="ECO:0000256" key="1">
    <source>
        <dbReference type="ARBA" id="ARBA00004429"/>
    </source>
</evidence>
<evidence type="ECO:0000313" key="10">
    <source>
        <dbReference type="EMBL" id="GAX90458.1"/>
    </source>
</evidence>
<comment type="subcellular location">
    <subcellularLocation>
        <location evidence="1">Cell inner membrane</location>
        <topology evidence="1">Multi-pass membrane protein</topology>
    </subcellularLocation>
</comment>
<feature type="transmembrane region" description="Helical" evidence="9">
    <location>
        <begin position="202"/>
        <end position="223"/>
    </location>
</feature>
<evidence type="ECO:0000256" key="2">
    <source>
        <dbReference type="ARBA" id="ARBA00022448"/>
    </source>
</evidence>
<proteinExistence type="inferred from homology"/>
<dbReference type="PANTHER" id="PTHR30574">
    <property type="entry name" value="INNER MEMBRANE PROTEIN YEDE"/>
    <property type="match status" value="1"/>
</dbReference>
<evidence type="ECO:0000256" key="9">
    <source>
        <dbReference type="SAM" id="Phobius"/>
    </source>
</evidence>
<evidence type="ECO:0000256" key="4">
    <source>
        <dbReference type="ARBA" id="ARBA00022519"/>
    </source>
</evidence>
<evidence type="ECO:0000256" key="5">
    <source>
        <dbReference type="ARBA" id="ARBA00022692"/>
    </source>
</evidence>
<reference evidence="11" key="1">
    <citation type="submission" date="2017-07" db="EMBL/GenBank/DDBJ databases">
        <title>Draft genome sequence of Effusibacillus lacus strain skLN1.</title>
        <authorList>
            <person name="Watanabe M."/>
            <person name="Kojima H."/>
            <person name="Fukui M."/>
        </authorList>
    </citation>
    <scope>NUCLEOTIDE SEQUENCE [LARGE SCALE GENOMIC DNA]</scope>
    <source>
        <strain evidence="11">skLN1</strain>
    </source>
</reference>
<feature type="transmembrane region" description="Helical" evidence="9">
    <location>
        <begin position="89"/>
        <end position="109"/>
    </location>
</feature>
<keyword evidence="3" id="KW-1003">Cell membrane</keyword>
<feature type="transmembrane region" description="Helical" evidence="9">
    <location>
        <begin position="328"/>
        <end position="349"/>
    </location>
</feature>
<sequence>MRDELFGHLRGVWEHTFVRLWNPTVAAIFVGLLSAFYFGLTGTVWAVTGEFTRFGGHILNLLGVDTTTWSYLTLVKFNAAQAPWERTDGWIVFGMLFGALISTLFANNFKIRIPSQKRRLVQGFVGGIIAGFGARLAMGCNLAAFFTGIPQFSLHSWLFMAGTLVGSYFGVKIALLPWMLGKPDFKAAAHKAKPTAKQKRQVQPFMGVAILILFTGICAYYFLAGQWKLGIACIFGGLFGLAIDRGQICFTSAFRDLWVSGRSVMARALAVGILVASLATAVFHVTGIKPISWWASPGALVGGLLFGLGIVIAGGCETGWMYRVVGGQVQFLIVGIGNIVGATLLAWGWDRLNIYNTLQNGWPKISLMTSWGWPAAIGGTILMLAAWYFFSLAWGRRVRKNLLAKAKPANMNVQVVKEVTAQ</sequence>
<dbReference type="InterPro" id="IPR007272">
    <property type="entry name" value="Sulf_transp_TsuA/YedE"/>
</dbReference>
<feature type="transmembrane region" description="Helical" evidence="9">
    <location>
        <begin position="157"/>
        <end position="181"/>
    </location>
</feature>
<evidence type="ECO:0000313" key="11">
    <source>
        <dbReference type="Proteomes" id="UP000217785"/>
    </source>
</evidence>
<keyword evidence="7 9" id="KW-0472">Membrane</keyword>
<dbReference type="GO" id="GO:0005886">
    <property type="term" value="C:plasma membrane"/>
    <property type="evidence" value="ECO:0007669"/>
    <property type="project" value="UniProtKB-SubCell"/>
</dbReference>
<dbReference type="EMBL" id="BDUF01000057">
    <property type="protein sequence ID" value="GAX90458.1"/>
    <property type="molecule type" value="Genomic_DNA"/>
</dbReference>
<evidence type="ECO:0000256" key="3">
    <source>
        <dbReference type="ARBA" id="ARBA00022475"/>
    </source>
</evidence>
<evidence type="ECO:0000256" key="8">
    <source>
        <dbReference type="ARBA" id="ARBA00035655"/>
    </source>
</evidence>
<evidence type="ECO:0000256" key="7">
    <source>
        <dbReference type="ARBA" id="ARBA00023136"/>
    </source>
</evidence>
<gene>
    <name evidence="10" type="ORF">EFBL_2085</name>
</gene>
<dbReference type="AlphaFoldDB" id="A0A292YKK0"/>
<dbReference type="PANTHER" id="PTHR30574:SF1">
    <property type="entry name" value="SULPHUR TRANSPORT DOMAIN-CONTAINING PROTEIN"/>
    <property type="match status" value="1"/>
</dbReference>
<keyword evidence="11" id="KW-1185">Reference proteome</keyword>
<protein>
    <recommendedName>
        <fullName evidence="12">YeeE/YedE family protein</fullName>
    </recommendedName>
</protein>
<feature type="transmembrane region" description="Helical" evidence="9">
    <location>
        <begin position="20"/>
        <end position="46"/>
    </location>
</feature>
<accession>A0A292YKK0</accession>
<feature type="transmembrane region" description="Helical" evidence="9">
    <location>
        <begin position="229"/>
        <end position="254"/>
    </location>
</feature>
<organism evidence="10 11">
    <name type="scientific">Effusibacillus lacus</name>
    <dbReference type="NCBI Taxonomy" id="1348429"/>
    <lineage>
        <taxon>Bacteria</taxon>
        <taxon>Bacillati</taxon>
        <taxon>Bacillota</taxon>
        <taxon>Bacilli</taxon>
        <taxon>Bacillales</taxon>
        <taxon>Alicyclobacillaceae</taxon>
        <taxon>Effusibacillus</taxon>
    </lineage>
</organism>
<comment type="similarity">
    <text evidence="8">Belongs to the TsuA/YedE (TC 9.B.102) family.</text>
</comment>
<evidence type="ECO:0000256" key="6">
    <source>
        <dbReference type="ARBA" id="ARBA00022989"/>
    </source>
</evidence>
<comment type="caution">
    <text evidence="10">The sequence shown here is derived from an EMBL/GenBank/DDBJ whole genome shotgun (WGS) entry which is preliminary data.</text>
</comment>